<feature type="transmembrane region" description="Helical" evidence="10">
    <location>
        <begin position="83"/>
        <end position="104"/>
    </location>
</feature>
<comment type="caution">
    <text evidence="12">The sequence shown here is derived from an EMBL/GenBank/DDBJ whole genome shotgun (WGS) entry which is preliminary data.</text>
</comment>
<dbReference type="InterPro" id="IPR044838">
    <property type="entry name" value="EGY1-like"/>
</dbReference>
<feature type="transmembrane region" description="Helical" evidence="10">
    <location>
        <begin position="180"/>
        <end position="206"/>
    </location>
</feature>
<feature type="domain" description="Peptidase M50" evidence="11">
    <location>
        <begin position="123"/>
        <end position="292"/>
    </location>
</feature>
<keyword evidence="9 10" id="KW-0472">Membrane</keyword>
<gene>
    <name evidence="12" type="ORF">FJY68_04105</name>
</gene>
<evidence type="ECO:0000256" key="1">
    <source>
        <dbReference type="ARBA" id="ARBA00001947"/>
    </source>
</evidence>
<evidence type="ECO:0000256" key="9">
    <source>
        <dbReference type="ARBA" id="ARBA00023136"/>
    </source>
</evidence>
<proteinExistence type="inferred from homology"/>
<evidence type="ECO:0000259" key="11">
    <source>
        <dbReference type="Pfam" id="PF02163"/>
    </source>
</evidence>
<feature type="transmembrane region" description="Helical" evidence="10">
    <location>
        <begin position="243"/>
        <end position="265"/>
    </location>
</feature>
<comment type="subcellular location">
    <subcellularLocation>
        <location evidence="2">Membrane</location>
        <topology evidence="2">Multi-pass membrane protein</topology>
    </subcellularLocation>
</comment>
<dbReference type="AlphaFoldDB" id="A0A938BSS3"/>
<keyword evidence="4 12" id="KW-0645">Protease</keyword>
<organism evidence="12 13">
    <name type="scientific">candidate division WOR-3 bacterium</name>
    <dbReference type="NCBI Taxonomy" id="2052148"/>
    <lineage>
        <taxon>Bacteria</taxon>
        <taxon>Bacteria division WOR-3</taxon>
    </lineage>
</organism>
<dbReference type="GO" id="GO:0016020">
    <property type="term" value="C:membrane"/>
    <property type="evidence" value="ECO:0007669"/>
    <property type="project" value="UniProtKB-SubCell"/>
</dbReference>
<keyword evidence="6" id="KW-0378">Hydrolase</keyword>
<evidence type="ECO:0000256" key="3">
    <source>
        <dbReference type="ARBA" id="ARBA00007931"/>
    </source>
</evidence>
<dbReference type="EMBL" id="VGIR01000016">
    <property type="protein sequence ID" value="MBM3331019.1"/>
    <property type="molecule type" value="Genomic_DNA"/>
</dbReference>
<accession>A0A938BSS3</accession>
<dbReference type="PANTHER" id="PTHR31412">
    <property type="entry name" value="ZINC METALLOPROTEASE EGY1"/>
    <property type="match status" value="1"/>
</dbReference>
<evidence type="ECO:0000313" key="13">
    <source>
        <dbReference type="Proteomes" id="UP000779900"/>
    </source>
</evidence>
<evidence type="ECO:0000313" key="12">
    <source>
        <dbReference type="EMBL" id="MBM3331019.1"/>
    </source>
</evidence>
<dbReference type="GO" id="GO:0006508">
    <property type="term" value="P:proteolysis"/>
    <property type="evidence" value="ECO:0007669"/>
    <property type="project" value="UniProtKB-KW"/>
</dbReference>
<comment type="cofactor">
    <cofactor evidence="1">
        <name>Zn(2+)</name>
        <dbReference type="ChEBI" id="CHEBI:29105"/>
    </cofactor>
</comment>
<keyword evidence="5 10" id="KW-0812">Transmembrane</keyword>
<dbReference type="CDD" id="cd06160">
    <property type="entry name" value="S2P-M50_like_2"/>
    <property type="match status" value="1"/>
</dbReference>
<evidence type="ECO:0000256" key="5">
    <source>
        <dbReference type="ARBA" id="ARBA00022692"/>
    </source>
</evidence>
<dbReference type="Pfam" id="PF02163">
    <property type="entry name" value="Peptidase_M50"/>
    <property type="match status" value="1"/>
</dbReference>
<dbReference type="PANTHER" id="PTHR31412:SF0">
    <property type="entry name" value="ZINC METALLOPROTEASE EGY1, CHLOROPLASTIC-RELATED"/>
    <property type="match status" value="1"/>
</dbReference>
<evidence type="ECO:0000256" key="8">
    <source>
        <dbReference type="ARBA" id="ARBA00022989"/>
    </source>
</evidence>
<evidence type="ECO:0000256" key="6">
    <source>
        <dbReference type="ARBA" id="ARBA00022801"/>
    </source>
</evidence>
<keyword evidence="8 10" id="KW-1133">Transmembrane helix</keyword>
<feature type="transmembrane region" description="Helical" evidence="10">
    <location>
        <begin position="286"/>
        <end position="313"/>
    </location>
</feature>
<keyword evidence="7" id="KW-0809">Transit peptide</keyword>
<evidence type="ECO:0000256" key="7">
    <source>
        <dbReference type="ARBA" id="ARBA00022946"/>
    </source>
</evidence>
<dbReference type="InterPro" id="IPR008915">
    <property type="entry name" value="Peptidase_M50"/>
</dbReference>
<evidence type="ECO:0000256" key="2">
    <source>
        <dbReference type="ARBA" id="ARBA00004141"/>
    </source>
</evidence>
<evidence type="ECO:0000256" key="4">
    <source>
        <dbReference type="ARBA" id="ARBA00022670"/>
    </source>
</evidence>
<dbReference type="Proteomes" id="UP000779900">
    <property type="component" value="Unassembled WGS sequence"/>
</dbReference>
<comment type="similarity">
    <text evidence="3">Belongs to the peptidase M50B family.</text>
</comment>
<feature type="transmembrane region" description="Helical" evidence="10">
    <location>
        <begin position="116"/>
        <end position="134"/>
    </location>
</feature>
<reference evidence="12" key="1">
    <citation type="submission" date="2019-03" db="EMBL/GenBank/DDBJ databases">
        <title>Lake Tanganyika Metagenome-Assembled Genomes (MAGs).</title>
        <authorList>
            <person name="Tran P."/>
        </authorList>
    </citation>
    <scope>NUCLEOTIDE SEQUENCE</scope>
    <source>
        <strain evidence="12">K_DeepCast_150m_m2_040</strain>
    </source>
</reference>
<evidence type="ECO:0000256" key="10">
    <source>
        <dbReference type="SAM" id="Phobius"/>
    </source>
</evidence>
<sequence>MPPDEQLVAEGREFSLDDLSRYMQIEGIRGNRITGRIHEPVAENLAAIKRVFRDAGSIACFELTPEGHAITWGYAPPKRKRGLWVNLLLFALTIVTTLLVGSINNGGDPFRRPLDMLLLGWPFSLSIILVLGSHELAHYFTARRLGVAATPPYFLPVPHPMTGTMGAFIRIDSPVPTKSALVRVGVSGPLIGFLVALPVCFIGLMLSKPVDVIASKGIQLGSPLIFWAISELLHPNLGPGKDLMLHPAAFAGWLGLFVTAMNLLPIGQLDGGHVAYAVFGRRWRKLSWFVIAALVLMGFFWAGWPFWAVLAVMLGLRHPPPLDDITPLNRADWRLVAVAVIIIVLTLTPAPFGSVRF</sequence>
<feature type="transmembrane region" description="Helical" evidence="10">
    <location>
        <begin position="333"/>
        <end position="352"/>
    </location>
</feature>
<name>A0A938BSS3_UNCW3</name>
<dbReference type="GO" id="GO:0008233">
    <property type="term" value="F:peptidase activity"/>
    <property type="evidence" value="ECO:0007669"/>
    <property type="project" value="UniProtKB-KW"/>
</dbReference>
<protein>
    <submittedName>
        <fullName evidence="12">Site-2 protease family protein</fullName>
    </submittedName>
</protein>